<protein>
    <submittedName>
        <fullName evidence="2">Uncharacterized protein</fullName>
    </submittedName>
</protein>
<feature type="region of interest" description="Disordered" evidence="1">
    <location>
        <begin position="711"/>
        <end position="783"/>
    </location>
</feature>
<evidence type="ECO:0000256" key="1">
    <source>
        <dbReference type="SAM" id="MobiDB-lite"/>
    </source>
</evidence>
<dbReference type="InParanoid" id="A0A401GLE9"/>
<feature type="compositionally biased region" description="Basic and acidic residues" evidence="1">
    <location>
        <begin position="744"/>
        <end position="757"/>
    </location>
</feature>
<gene>
    <name evidence="2" type="ORF">SCP_0500500</name>
</gene>
<feature type="compositionally biased region" description="Basic and acidic residues" evidence="1">
    <location>
        <begin position="771"/>
        <end position="781"/>
    </location>
</feature>
<dbReference type="AlphaFoldDB" id="A0A401GLE9"/>
<evidence type="ECO:0000313" key="2">
    <source>
        <dbReference type="EMBL" id="GBE83007.1"/>
    </source>
</evidence>
<comment type="caution">
    <text evidence="2">The sequence shown here is derived from an EMBL/GenBank/DDBJ whole genome shotgun (WGS) entry which is preliminary data.</text>
</comment>
<dbReference type="EMBL" id="BFAD01000005">
    <property type="protein sequence ID" value="GBE83007.1"/>
    <property type="molecule type" value="Genomic_DNA"/>
</dbReference>
<proteinExistence type="predicted"/>
<sequence length="843" mass="92992">MYASTVHRLFPLDRGQYPVARHRRYIAAAWAAARLGRSIFPSKEHYTVAVLSDFDGSGRHHPRHRGLGTVPVARHTAMGEVGTLVSGFRDELVSLGKRRHVPDIFPDLDADVNPTFKRFTEEDRARHASQMGVFSVDNLVSGIKRERAPLSVKERRAKRDEHRHNKFIPTLIKHLTRTKNGSLSPSLRDAHTVTFGRPRATYLHDYLKPYDSNHSYLCSRMETSTKATEKPSQSVVDYPPLTIEEVITQITTEENEMYYDAEEDFYGLTPEEEAFVDMVCDELDARRRATAMDVNAVSTTSSAPTPMMLKDIQTFDDGSKVVAVVIEDFDQTLVNDNDKFEKQLETALAEPYDMEHTFVHDPELWAGIELGTLDGSSIVPAPNTNLDQDVDMALRAHSSESLTHTTTIIDEDIFYRPTSIADEDASMHASHIPSQAHTEFYAVHEYQSLTFHDVDKDEAFFTAPLPSLNVFAALDADPIMIDEDAVSDILSSPSPMGAPYDDNVLPAVGDGESCLEAADPAPPITATEEEVEAFLATVLFPPQPAAQCSAELVDFDDVAEMDNLGQPYTDVSPEREGDVPEIHGSSTAVGIVSIDEDVTYIGPIEACTKFTVEDGPAATQASDRALEDAYWDDLFGPDPEALRAYEIRPDPLVNLPEEGQSVAVDAFDALVADMRSFSLSSTPIHVPDIAPAPPSAVIPSFLGEEESEDEVLCGRSSRKQESSGLARTQRSSRRMNPLGNARNEFNEWRDGSMDRGDTSYGRSSVKRLLKRNKEKDKENKKTGFKIKWNPKGQTAEEILKVVAPTPPKEDDCADAMGSTGISSSAEMDDLISAFGSITAPSLT</sequence>
<dbReference type="RefSeq" id="XP_027613920.1">
    <property type="nucleotide sequence ID" value="XM_027758119.1"/>
</dbReference>
<keyword evidence="3" id="KW-1185">Reference proteome</keyword>
<accession>A0A401GLE9</accession>
<name>A0A401GLE9_9APHY</name>
<reference evidence="2 3" key="1">
    <citation type="journal article" date="2018" name="Sci. Rep.">
        <title>Genome sequence of the cauliflower mushroom Sparassis crispa (Hanabiratake) and its association with beneficial usage.</title>
        <authorList>
            <person name="Kiyama R."/>
            <person name="Furutani Y."/>
            <person name="Kawaguchi K."/>
            <person name="Nakanishi T."/>
        </authorList>
    </citation>
    <scope>NUCLEOTIDE SEQUENCE [LARGE SCALE GENOMIC DNA]</scope>
</reference>
<organism evidence="2 3">
    <name type="scientific">Sparassis crispa</name>
    <dbReference type="NCBI Taxonomy" id="139825"/>
    <lineage>
        <taxon>Eukaryota</taxon>
        <taxon>Fungi</taxon>
        <taxon>Dikarya</taxon>
        <taxon>Basidiomycota</taxon>
        <taxon>Agaricomycotina</taxon>
        <taxon>Agaricomycetes</taxon>
        <taxon>Polyporales</taxon>
        <taxon>Sparassidaceae</taxon>
        <taxon>Sparassis</taxon>
    </lineage>
</organism>
<dbReference type="Proteomes" id="UP000287166">
    <property type="component" value="Unassembled WGS sequence"/>
</dbReference>
<dbReference type="GeneID" id="38779924"/>
<evidence type="ECO:0000313" key="3">
    <source>
        <dbReference type="Proteomes" id="UP000287166"/>
    </source>
</evidence>